<sequence length="442" mass="50106">MTSLLLFYRYVLISAERFLLTWRLGGHMAKRKVGQKSEALYRAVRFEVKPSKGETSILLAVSEILRALWNSALEERQRVFSEFFAPLYTGLKSANTPEEVLEIRRKLREAYKAHTVTLFDQINGLTVRRASDEVFGGVTRNFQEETIDALDGAYKSFLALRRNGDFDARSPRLRDEGFFQKISGRFGFKIAGGNITLSCGSGRKLSFLVPEFQQGKLGEATKLKKFELYRDEPNLTKSGRFWISVVYELPKPETTSPEESKLVFLALGASSIGIISAKGEEVLKLWRSDKHWMPKIEALQLRLKGRTKGSRGWQKLNSARRRMYQLSSRQRVQDEREIVDYLVKTHGFHFVVIDIVVRSKEGKLADGSKPERGGPLGLNWSAQNTGSLARLVLRLEEKVALFGGSVQKHKLTLEEPTPGVGADNKLWMARKLQESFLANQSV</sequence>
<organism evidence="1 2">
    <name type="scientific">Candidatus Zambryskibacteria bacterium RIFCSPLOWO2_12_FULL_39_23</name>
    <dbReference type="NCBI Taxonomy" id="1802776"/>
    <lineage>
        <taxon>Bacteria</taxon>
        <taxon>Candidatus Zambryskiibacteriota</taxon>
    </lineage>
</organism>
<reference evidence="1 2" key="1">
    <citation type="journal article" date="2016" name="Nat. Commun.">
        <title>Thousands of microbial genomes shed light on interconnected biogeochemical processes in an aquifer system.</title>
        <authorList>
            <person name="Anantharaman K."/>
            <person name="Brown C.T."/>
            <person name="Hug L.A."/>
            <person name="Sharon I."/>
            <person name="Castelle C.J."/>
            <person name="Probst A.J."/>
            <person name="Thomas B.C."/>
            <person name="Singh A."/>
            <person name="Wilkins M.J."/>
            <person name="Karaoz U."/>
            <person name="Brodie E.L."/>
            <person name="Williams K.H."/>
            <person name="Hubbard S.S."/>
            <person name="Banfield J.F."/>
        </authorList>
    </citation>
    <scope>NUCLEOTIDE SEQUENCE [LARGE SCALE GENOMIC DNA]</scope>
</reference>
<dbReference type="AlphaFoldDB" id="A0A1G2URV4"/>
<dbReference type="Proteomes" id="UP000176558">
    <property type="component" value="Unassembled WGS sequence"/>
</dbReference>
<dbReference type="EMBL" id="MHWT01000022">
    <property type="protein sequence ID" value="OHB12098.1"/>
    <property type="molecule type" value="Genomic_DNA"/>
</dbReference>
<comment type="caution">
    <text evidence="1">The sequence shown here is derived from an EMBL/GenBank/DDBJ whole genome shotgun (WGS) entry which is preliminary data.</text>
</comment>
<evidence type="ECO:0000313" key="1">
    <source>
        <dbReference type="EMBL" id="OHB12098.1"/>
    </source>
</evidence>
<name>A0A1G2URV4_9BACT</name>
<proteinExistence type="predicted"/>
<gene>
    <name evidence="1" type="ORF">A3G99_01200</name>
</gene>
<protein>
    <recommendedName>
        <fullName evidence="3">Transposase putative helix-turn-helix domain-containing protein</fullName>
    </recommendedName>
</protein>
<evidence type="ECO:0008006" key="3">
    <source>
        <dbReference type="Google" id="ProtNLM"/>
    </source>
</evidence>
<evidence type="ECO:0000313" key="2">
    <source>
        <dbReference type="Proteomes" id="UP000176558"/>
    </source>
</evidence>
<accession>A0A1G2URV4</accession>